<name>A0AB39CFB4_9CAUD</name>
<organism evidence="1">
    <name type="scientific">Cutibacterium phage vB_CacS-HV1</name>
    <dbReference type="NCBI Taxonomy" id="3236917"/>
    <lineage>
        <taxon>Viruses</taxon>
        <taxon>Duplodnaviria</taxon>
        <taxon>Heunggongvirae</taxon>
        <taxon>Uroviricota</taxon>
        <taxon>Caudoviricetes</taxon>
        <taxon>Pahexavirus</taxon>
    </lineage>
</organism>
<sequence>MFLSGLSGLVVVVSRVCRLQPGVKAALIRIERFMEGVSGVTDVTEAFIAPLSA</sequence>
<evidence type="ECO:0000313" key="1">
    <source>
        <dbReference type="EMBL" id="XDJ26127.1"/>
    </source>
</evidence>
<protein>
    <submittedName>
        <fullName evidence="1">Uncharacterized protein</fullName>
    </submittedName>
</protein>
<proteinExistence type="predicted"/>
<reference evidence="1" key="1">
    <citation type="submission" date="2024-07" db="EMBL/GenBank/DDBJ databases">
        <title>vB_CacS-HV1, a novel Pahexavirus bacteriophage with lytic and anti-biofilm potential against Cutibacterium acnes.</title>
        <authorList>
            <person name="Xu J."/>
            <person name="Li X."/>
        </authorList>
    </citation>
    <scope>NUCLEOTIDE SEQUENCE</scope>
</reference>
<accession>A0AB39CFB4</accession>
<dbReference type="EMBL" id="PQ037195">
    <property type="protein sequence ID" value="XDJ26127.1"/>
    <property type="molecule type" value="Genomic_DNA"/>
</dbReference>